<organism evidence="1 2">
    <name type="scientific">Streptococcus caprae</name>
    <dbReference type="NCBI Taxonomy" id="1640501"/>
    <lineage>
        <taxon>Bacteria</taxon>
        <taxon>Bacillati</taxon>
        <taxon>Bacillota</taxon>
        <taxon>Bacilli</taxon>
        <taxon>Lactobacillales</taxon>
        <taxon>Streptococcaceae</taxon>
        <taxon>Streptococcus</taxon>
    </lineage>
</organism>
<protein>
    <submittedName>
        <fullName evidence="1">Peptidase U32 family protein</fullName>
    </submittedName>
</protein>
<dbReference type="PANTHER" id="PTHR30217:SF12">
    <property type="entry name" value="U32 FAMILY PEPTIDASE"/>
    <property type="match status" value="1"/>
</dbReference>
<name>A0ABV8CY47_9STRE</name>
<dbReference type="InterPro" id="IPR051454">
    <property type="entry name" value="RNA/ubiquinone_mod_enzymes"/>
</dbReference>
<dbReference type="InterPro" id="IPR001539">
    <property type="entry name" value="Peptidase_U32"/>
</dbReference>
<comment type="caution">
    <text evidence="1">The sequence shown here is derived from an EMBL/GenBank/DDBJ whole genome shotgun (WGS) entry which is preliminary data.</text>
</comment>
<dbReference type="Proteomes" id="UP001595807">
    <property type="component" value="Unassembled WGS sequence"/>
</dbReference>
<accession>A0ABV8CY47</accession>
<reference evidence="2" key="1">
    <citation type="journal article" date="2019" name="Int. J. Syst. Evol. Microbiol.">
        <title>The Global Catalogue of Microorganisms (GCM) 10K type strain sequencing project: providing services to taxonomists for standard genome sequencing and annotation.</title>
        <authorList>
            <consortium name="The Broad Institute Genomics Platform"/>
            <consortium name="The Broad Institute Genome Sequencing Center for Infectious Disease"/>
            <person name="Wu L."/>
            <person name="Ma J."/>
        </authorList>
    </citation>
    <scope>NUCLEOTIDE SEQUENCE [LARGE SCALE GENOMIC DNA]</scope>
    <source>
        <strain evidence="2">CCUG 67170</strain>
    </source>
</reference>
<sequence length="310" mass="34868">MKTITITATAESLAQAEQLLALGVDRLYIGERAYGLRLPQTLTLSEIRKIAELAHSQGKEVTIAVNALMHQAMMDALPDYLDFLEEIKADYITVGDAGVFYICKRDKRPFKTIYDASTMVTSSRQINFWGKQAGASEAVLAREIPSAELFVMAEKLEIPGEILVYGASIIHHSKRPLLQNYYNFIKTDEGQISKERDLFLAEPGDPESHHSVYEDNHGTHIFANNDLNMMTKLEELVGHGFDHWKLDGVYCPGQNFVDIVACFTEARDLLYSGVFTEAEAQRLSSRVQELHPVNRGLDTGFYDYAPDRVK</sequence>
<dbReference type="Pfam" id="PF01136">
    <property type="entry name" value="Peptidase_U32"/>
    <property type="match status" value="1"/>
</dbReference>
<gene>
    <name evidence="1" type="ORF">ACFORF_09120</name>
</gene>
<dbReference type="EMBL" id="JBHRZV010000051">
    <property type="protein sequence ID" value="MFC3928718.1"/>
    <property type="molecule type" value="Genomic_DNA"/>
</dbReference>
<evidence type="ECO:0000313" key="2">
    <source>
        <dbReference type="Proteomes" id="UP001595807"/>
    </source>
</evidence>
<dbReference type="PANTHER" id="PTHR30217">
    <property type="entry name" value="PEPTIDASE U32 FAMILY"/>
    <property type="match status" value="1"/>
</dbReference>
<proteinExistence type="predicted"/>
<keyword evidence="2" id="KW-1185">Reference proteome</keyword>
<evidence type="ECO:0000313" key="1">
    <source>
        <dbReference type="EMBL" id="MFC3928718.1"/>
    </source>
</evidence>
<dbReference type="RefSeq" id="WP_380427532.1">
    <property type="nucleotide sequence ID" value="NZ_JBHRZV010000051.1"/>
</dbReference>